<dbReference type="SMART" id="SM00134">
    <property type="entry name" value="LU"/>
    <property type="match status" value="2"/>
</dbReference>
<accession>A0A3P8V8D3</accession>
<dbReference type="Ensembl" id="ENSCSET00000008782.1">
    <property type="protein sequence ID" value="ENSCSEP00000008690.1"/>
    <property type="gene ID" value="ENSCSEG00000005545.1"/>
</dbReference>
<dbReference type="PANTHER" id="PTHR20914:SF9">
    <property type="entry name" value="COILED, ISOFORM A"/>
    <property type="match status" value="1"/>
</dbReference>
<dbReference type="GO" id="GO:0005886">
    <property type="term" value="C:plasma membrane"/>
    <property type="evidence" value="ECO:0007669"/>
    <property type="project" value="UniProtKB-SubCell"/>
</dbReference>
<comment type="subcellular location">
    <subcellularLocation>
        <location evidence="1">Cell membrane</location>
    </subcellularLocation>
    <subcellularLocation>
        <location evidence="2">Secreted</location>
    </subcellularLocation>
</comment>
<protein>
    <submittedName>
        <fullName evidence="10">Urokinase plasminogen activator surface receptor</fullName>
    </submittedName>
</protein>
<keyword evidence="3" id="KW-1003">Cell membrane</keyword>
<dbReference type="GeneTree" id="ENSGT00940000163304"/>
<evidence type="ECO:0000256" key="5">
    <source>
        <dbReference type="ARBA" id="ARBA00022729"/>
    </source>
</evidence>
<dbReference type="InterPro" id="IPR050918">
    <property type="entry name" value="CNF-like_PLA2_Inhibitor"/>
</dbReference>
<reference evidence="10 11" key="1">
    <citation type="journal article" date="2014" name="Nat. Genet.">
        <title>Whole-genome sequence of a flatfish provides insights into ZW sex chromosome evolution and adaptation to a benthic lifestyle.</title>
        <authorList>
            <person name="Chen S."/>
            <person name="Zhang G."/>
            <person name="Shao C."/>
            <person name="Huang Q."/>
            <person name="Liu G."/>
            <person name="Zhang P."/>
            <person name="Song W."/>
            <person name="An N."/>
            <person name="Chalopin D."/>
            <person name="Volff J.N."/>
            <person name="Hong Y."/>
            <person name="Li Q."/>
            <person name="Sha Z."/>
            <person name="Zhou H."/>
            <person name="Xie M."/>
            <person name="Yu Q."/>
            <person name="Liu Y."/>
            <person name="Xiang H."/>
            <person name="Wang N."/>
            <person name="Wu K."/>
            <person name="Yang C."/>
            <person name="Zhou Q."/>
            <person name="Liao X."/>
            <person name="Yang L."/>
            <person name="Hu Q."/>
            <person name="Zhang J."/>
            <person name="Meng L."/>
            <person name="Jin L."/>
            <person name="Tian Y."/>
            <person name="Lian J."/>
            <person name="Yang J."/>
            <person name="Miao G."/>
            <person name="Liu S."/>
            <person name="Liang Z."/>
            <person name="Yan F."/>
            <person name="Li Y."/>
            <person name="Sun B."/>
            <person name="Zhang H."/>
            <person name="Zhang J."/>
            <person name="Zhu Y."/>
            <person name="Du M."/>
            <person name="Zhao Y."/>
            <person name="Schartl M."/>
            <person name="Tang Q."/>
            <person name="Wang J."/>
        </authorList>
    </citation>
    <scope>NUCLEOTIDE SEQUENCE</scope>
</reference>
<name>A0A3P8V8D3_CYNSE</name>
<dbReference type="InterPro" id="IPR035076">
    <property type="entry name" value="Toxin/TOLIP"/>
</dbReference>
<organism evidence="10 11">
    <name type="scientific">Cynoglossus semilaevis</name>
    <name type="common">Tongue sole</name>
    <dbReference type="NCBI Taxonomy" id="244447"/>
    <lineage>
        <taxon>Eukaryota</taxon>
        <taxon>Metazoa</taxon>
        <taxon>Chordata</taxon>
        <taxon>Craniata</taxon>
        <taxon>Vertebrata</taxon>
        <taxon>Euteleostomi</taxon>
        <taxon>Actinopterygii</taxon>
        <taxon>Neopterygii</taxon>
        <taxon>Teleostei</taxon>
        <taxon>Neoteleostei</taxon>
        <taxon>Acanthomorphata</taxon>
        <taxon>Carangaria</taxon>
        <taxon>Pleuronectiformes</taxon>
        <taxon>Pleuronectoidei</taxon>
        <taxon>Cynoglossidae</taxon>
        <taxon>Cynoglossinae</taxon>
        <taxon>Cynoglossus</taxon>
    </lineage>
</organism>
<proteinExistence type="predicted"/>
<feature type="signal peptide" evidence="8">
    <location>
        <begin position="1"/>
        <end position="18"/>
    </location>
</feature>
<dbReference type="OMA" id="VGNDCTQ"/>
<keyword evidence="6" id="KW-0472">Membrane</keyword>
<evidence type="ECO:0000256" key="8">
    <source>
        <dbReference type="SAM" id="SignalP"/>
    </source>
</evidence>
<feature type="chain" id="PRO_5017969604" evidence="8">
    <location>
        <begin position="19"/>
        <end position="205"/>
    </location>
</feature>
<dbReference type="AlphaFoldDB" id="A0A3P8V8D3"/>
<feature type="domain" description="UPAR/Ly6" evidence="9">
    <location>
        <begin position="115"/>
        <end position="196"/>
    </location>
</feature>
<feature type="domain" description="UPAR/Ly6" evidence="9">
    <location>
        <begin position="19"/>
        <end position="113"/>
    </location>
</feature>
<dbReference type="InterPro" id="IPR045860">
    <property type="entry name" value="Snake_toxin-like_sf"/>
</dbReference>
<evidence type="ECO:0000313" key="10">
    <source>
        <dbReference type="Ensembl" id="ENSCSEP00000008690.1"/>
    </source>
</evidence>
<evidence type="ECO:0000256" key="7">
    <source>
        <dbReference type="ARBA" id="ARBA00023180"/>
    </source>
</evidence>
<dbReference type="STRING" id="244447.ENSCSEP00000008690"/>
<dbReference type="Pfam" id="PF00087">
    <property type="entry name" value="Toxin_TOLIP"/>
    <property type="match status" value="1"/>
</dbReference>
<evidence type="ECO:0000313" key="11">
    <source>
        <dbReference type="Proteomes" id="UP000265120"/>
    </source>
</evidence>
<evidence type="ECO:0000256" key="6">
    <source>
        <dbReference type="ARBA" id="ARBA00023136"/>
    </source>
</evidence>
<evidence type="ECO:0000256" key="4">
    <source>
        <dbReference type="ARBA" id="ARBA00022525"/>
    </source>
</evidence>
<evidence type="ECO:0000259" key="9">
    <source>
        <dbReference type="SMART" id="SM00134"/>
    </source>
</evidence>
<keyword evidence="4" id="KW-0964">Secreted</keyword>
<keyword evidence="5 8" id="KW-0732">Signal</keyword>
<dbReference type="InterPro" id="IPR016054">
    <property type="entry name" value="LY6_UPA_recep-like"/>
</dbReference>
<dbReference type="SUPFAM" id="SSF57302">
    <property type="entry name" value="Snake toxin-like"/>
    <property type="match status" value="2"/>
</dbReference>
<keyword evidence="7" id="KW-0325">Glycoprotein</keyword>
<evidence type="ECO:0000256" key="3">
    <source>
        <dbReference type="ARBA" id="ARBA00022475"/>
    </source>
</evidence>
<dbReference type="CDD" id="cd00117">
    <property type="entry name" value="TFP"/>
    <property type="match status" value="1"/>
</dbReference>
<dbReference type="GO" id="GO:0005576">
    <property type="term" value="C:extracellular region"/>
    <property type="evidence" value="ECO:0007669"/>
    <property type="project" value="UniProtKB-SubCell"/>
</dbReference>
<dbReference type="Pfam" id="PF00021">
    <property type="entry name" value="UPAR_LY6"/>
    <property type="match status" value="1"/>
</dbReference>
<reference evidence="10" key="2">
    <citation type="submission" date="2025-08" db="UniProtKB">
        <authorList>
            <consortium name="Ensembl"/>
        </authorList>
    </citation>
    <scope>IDENTIFICATION</scope>
</reference>
<dbReference type="PANTHER" id="PTHR20914">
    <property type="entry name" value="LY6/PLAUR DOMAIN-CONTAINING PROTEIN 8"/>
    <property type="match status" value="1"/>
</dbReference>
<sequence length="205" mass="21997">KMLLLFIFSIVLLPKAFTLRCYECKPQAGGTCTETEKHCSTGEDRCGSFRVINYNGNSKVSEMKKKSCAMAAHCVQGSLDFGVNRTAIVSECCNSDLCNKQFPPDPKQSNPNGKKCYRCDGQTCTGTLNCKGDEDHCVSTIGDQKVPMKGCASKQICSKTTSTLLPGATPSEINCCEGNYCNSASSTSAGILILVTPLISLIFLS</sequence>
<dbReference type="FunCoup" id="A0A3P8V8D3">
    <property type="interactions" value="582"/>
</dbReference>
<dbReference type="InParanoid" id="A0A3P8V8D3"/>
<dbReference type="Gene3D" id="2.10.60.10">
    <property type="entry name" value="CD59"/>
    <property type="match status" value="2"/>
</dbReference>
<dbReference type="Proteomes" id="UP000265120">
    <property type="component" value="Chromosome 13"/>
</dbReference>
<evidence type="ECO:0000256" key="1">
    <source>
        <dbReference type="ARBA" id="ARBA00004236"/>
    </source>
</evidence>
<evidence type="ECO:0000256" key="2">
    <source>
        <dbReference type="ARBA" id="ARBA00004613"/>
    </source>
</evidence>
<keyword evidence="11" id="KW-1185">Reference proteome</keyword>
<reference evidence="10" key="3">
    <citation type="submission" date="2025-09" db="UniProtKB">
        <authorList>
            <consortium name="Ensembl"/>
        </authorList>
    </citation>
    <scope>IDENTIFICATION</scope>
</reference>